<accession>A0ABT2EMU2</accession>
<dbReference type="Pfam" id="PF01520">
    <property type="entry name" value="Amidase_3"/>
    <property type="match status" value="1"/>
</dbReference>
<feature type="chain" id="PRO_5046506659" evidence="2">
    <location>
        <begin position="23"/>
        <end position="549"/>
    </location>
</feature>
<dbReference type="Gene3D" id="2.60.40.3500">
    <property type="match status" value="1"/>
</dbReference>
<dbReference type="PANTHER" id="PTHR30404:SF0">
    <property type="entry name" value="N-ACETYLMURAMOYL-L-ALANINE AMIDASE AMIC"/>
    <property type="match status" value="1"/>
</dbReference>
<protein>
    <submittedName>
        <fullName evidence="4">N-acetylmuramoyl-L-alanine amidase</fullName>
    </submittedName>
</protein>
<evidence type="ECO:0000313" key="5">
    <source>
        <dbReference type="Proteomes" id="UP001204798"/>
    </source>
</evidence>
<dbReference type="EMBL" id="JANUCP010000003">
    <property type="protein sequence ID" value="MCS3919279.1"/>
    <property type="molecule type" value="Genomic_DNA"/>
</dbReference>
<evidence type="ECO:0000256" key="1">
    <source>
        <dbReference type="ARBA" id="ARBA00022801"/>
    </source>
</evidence>
<keyword evidence="1" id="KW-0378">Hydrolase</keyword>
<feature type="domain" description="MurNAc-LAA" evidence="3">
    <location>
        <begin position="426"/>
        <end position="535"/>
    </location>
</feature>
<keyword evidence="2" id="KW-0732">Signal</keyword>
<evidence type="ECO:0000259" key="3">
    <source>
        <dbReference type="SMART" id="SM00646"/>
    </source>
</evidence>
<reference evidence="4 5" key="1">
    <citation type="submission" date="2022-08" db="EMBL/GenBank/DDBJ databases">
        <title>Bacterial and archaeal communities from various locations to study Microbial Dark Matter (Phase II).</title>
        <authorList>
            <person name="Stepanauskas R."/>
        </authorList>
    </citation>
    <scope>NUCLEOTIDE SEQUENCE [LARGE SCALE GENOMIC DNA]</scope>
    <source>
        <strain evidence="4 5">PD1</strain>
    </source>
</reference>
<organism evidence="4 5">
    <name type="scientific">Candidatus Fervidibacter sacchari</name>
    <dbReference type="NCBI Taxonomy" id="1448929"/>
    <lineage>
        <taxon>Bacteria</taxon>
        <taxon>Candidatus Fervidibacterota</taxon>
        <taxon>Candidatus Fervidibacter</taxon>
    </lineage>
</organism>
<evidence type="ECO:0000313" key="4">
    <source>
        <dbReference type="EMBL" id="MCS3919279.1"/>
    </source>
</evidence>
<dbReference type="RefSeq" id="WP_259095547.1">
    <property type="nucleotide sequence ID" value="NZ_CP130454.1"/>
</dbReference>
<dbReference type="SUPFAM" id="SSF53187">
    <property type="entry name" value="Zn-dependent exopeptidases"/>
    <property type="match status" value="1"/>
</dbReference>
<dbReference type="InterPro" id="IPR002508">
    <property type="entry name" value="MurNAc-LAA_cat"/>
</dbReference>
<dbReference type="InterPro" id="IPR050695">
    <property type="entry name" value="N-acetylmuramoyl_amidase_3"/>
</dbReference>
<comment type="caution">
    <text evidence="4">The sequence shown here is derived from an EMBL/GenBank/DDBJ whole genome shotgun (WGS) entry which is preliminary data.</text>
</comment>
<dbReference type="SMART" id="SM00646">
    <property type="entry name" value="Ami_3"/>
    <property type="match status" value="1"/>
</dbReference>
<proteinExistence type="predicted"/>
<dbReference type="PANTHER" id="PTHR30404">
    <property type="entry name" value="N-ACETYLMURAMOYL-L-ALANINE AMIDASE"/>
    <property type="match status" value="1"/>
</dbReference>
<dbReference type="Proteomes" id="UP001204798">
    <property type="component" value="Unassembled WGS sequence"/>
</dbReference>
<name>A0ABT2EMU2_9BACT</name>
<evidence type="ECO:0000256" key="2">
    <source>
        <dbReference type="SAM" id="SignalP"/>
    </source>
</evidence>
<dbReference type="Gene3D" id="3.40.630.40">
    <property type="entry name" value="Zn-dependent exopeptidases"/>
    <property type="match status" value="1"/>
</dbReference>
<gene>
    <name evidence="4" type="ORF">M2350_001692</name>
</gene>
<sequence>MQCHRLKIAIALLAIFIGAAVAQEPVPTRLLVLGESFSDLPILWEQEEPFAPVGKWMSELQLQWVVRDDGIAIKTPSNRFFFWSSNAATVTANGRTVEVTPLRQKGEEFWVPLISLAKILGLTAIVNPEKRVIKLVSPLQSVEAIQTEIGWLVTLTFGYPLNSFPKTGTLRQPDRAYADFLGAALTEVSLPTPTSTAPVTGFRLGQFSDDPPIVRFVADANQPLSIGVAGRELAKDGRERWHLLLQPIVNRPQWVGQILLRENTPERATFLLLGWFGSGLKLRQEGKALIISLPTKPLFSIAPSDFGEGLVQAALVETENGEARLSVALRQPANAYLRTEGDLGFALVIEVPSQVARQVRLIIVDAGHGGKDPGAISPLRTGKPQLIEKHLTLDIAFRLKRLLENAGYKVVMTRTEDVYVPLPDRVAIANNLRADAFVSVHLNSFPQPGAQWGTEVYFWTPQSYPLAESIYRNLLAILGRKGNGIRQRQLYVVRHTVMPSVLVEPCYLNHPEEEELLRDENFREKIAIAICRGIMEFFGDLRTLERRGE</sequence>
<dbReference type="CDD" id="cd02696">
    <property type="entry name" value="MurNAc-LAA"/>
    <property type="match status" value="1"/>
</dbReference>
<keyword evidence="5" id="KW-1185">Reference proteome</keyword>
<feature type="signal peptide" evidence="2">
    <location>
        <begin position="1"/>
        <end position="22"/>
    </location>
</feature>